<organism evidence="1 2">
    <name type="scientific">Kosakonia oryzendophytica</name>
    <dbReference type="NCBI Taxonomy" id="1005665"/>
    <lineage>
        <taxon>Bacteria</taxon>
        <taxon>Pseudomonadati</taxon>
        <taxon>Pseudomonadota</taxon>
        <taxon>Gammaproteobacteria</taxon>
        <taxon>Enterobacterales</taxon>
        <taxon>Enterobacteriaceae</taxon>
        <taxon>Kosakonia</taxon>
    </lineage>
</organism>
<evidence type="ECO:0000313" key="2">
    <source>
        <dbReference type="Proteomes" id="UP000198975"/>
    </source>
</evidence>
<dbReference type="OrthoDB" id="7065204at2"/>
<keyword evidence="2" id="KW-1185">Reference proteome</keyword>
<dbReference type="RefSeq" id="WP_088236646.1">
    <property type="nucleotide sequence ID" value="NZ_FMAY01000012.1"/>
</dbReference>
<sequence>MRKANNVSLVTTCEATDFRQAQSVVVIGDEVTNITVPGLLLEAAIQVDNTRYLLFLTDDVIFEESLTIVLIDIRQGVKEIVRIGQMWATGIFENLSISTEQVRFRFLGEGEWVVEISSAPRLRLPFFSDPAGVQRAPGWQKYITLAYMK</sequence>
<accession>A0A1C4DH15</accession>
<name>A0A1C4DH15_9ENTR</name>
<dbReference type="AlphaFoldDB" id="A0A1C4DH15"/>
<dbReference type="Proteomes" id="UP000198975">
    <property type="component" value="Unassembled WGS sequence"/>
</dbReference>
<proteinExistence type="predicted"/>
<evidence type="ECO:0000313" key="1">
    <source>
        <dbReference type="EMBL" id="SCC30672.1"/>
    </source>
</evidence>
<dbReference type="EMBL" id="FMAY01000012">
    <property type="protein sequence ID" value="SCC30672.1"/>
    <property type="molecule type" value="Genomic_DNA"/>
</dbReference>
<gene>
    <name evidence="1" type="ORF">GA0061071_11274</name>
</gene>
<reference evidence="2" key="1">
    <citation type="submission" date="2016-08" db="EMBL/GenBank/DDBJ databases">
        <authorList>
            <person name="Varghese N."/>
            <person name="Submissions Spin"/>
        </authorList>
    </citation>
    <scope>NUCLEOTIDE SEQUENCE [LARGE SCALE GENOMIC DNA]</scope>
    <source>
        <strain evidence="2">REICA_082</strain>
    </source>
</reference>
<protein>
    <submittedName>
        <fullName evidence="1">Uncharacterized protein</fullName>
    </submittedName>
</protein>